<dbReference type="EMBL" id="BGPR01001558">
    <property type="protein sequence ID" value="GBM56662.1"/>
    <property type="molecule type" value="Genomic_DNA"/>
</dbReference>
<feature type="region of interest" description="Disordered" evidence="1">
    <location>
        <begin position="75"/>
        <end position="101"/>
    </location>
</feature>
<name>A0A4Y2GRR2_ARAVE</name>
<organism evidence="2 3">
    <name type="scientific">Araneus ventricosus</name>
    <name type="common">Orbweaver spider</name>
    <name type="synonym">Epeira ventricosa</name>
    <dbReference type="NCBI Taxonomy" id="182803"/>
    <lineage>
        <taxon>Eukaryota</taxon>
        <taxon>Metazoa</taxon>
        <taxon>Ecdysozoa</taxon>
        <taxon>Arthropoda</taxon>
        <taxon>Chelicerata</taxon>
        <taxon>Arachnida</taxon>
        <taxon>Araneae</taxon>
        <taxon>Araneomorphae</taxon>
        <taxon>Entelegynae</taxon>
        <taxon>Araneoidea</taxon>
        <taxon>Araneidae</taxon>
        <taxon>Araneus</taxon>
    </lineage>
</organism>
<protein>
    <submittedName>
        <fullName evidence="2">Uncharacterized protein</fullName>
    </submittedName>
</protein>
<accession>A0A4Y2GRR2</accession>
<evidence type="ECO:0000313" key="2">
    <source>
        <dbReference type="EMBL" id="GBM56662.1"/>
    </source>
</evidence>
<evidence type="ECO:0000313" key="3">
    <source>
        <dbReference type="Proteomes" id="UP000499080"/>
    </source>
</evidence>
<comment type="caution">
    <text evidence="2">The sequence shown here is derived from an EMBL/GenBank/DDBJ whole genome shotgun (WGS) entry which is preliminary data.</text>
</comment>
<keyword evidence="3" id="KW-1185">Reference proteome</keyword>
<dbReference type="AlphaFoldDB" id="A0A4Y2GRR2"/>
<reference evidence="2 3" key="1">
    <citation type="journal article" date="2019" name="Sci. Rep.">
        <title>Orb-weaving spider Araneus ventricosus genome elucidates the spidroin gene catalogue.</title>
        <authorList>
            <person name="Kono N."/>
            <person name="Nakamura H."/>
            <person name="Ohtoshi R."/>
            <person name="Moran D.A.P."/>
            <person name="Shinohara A."/>
            <person name="Yoshida Y."/>
            <person name="Fujiwara M."/>
            <person name="Mori M."/>
            <person name="Tomita M."/>
            <person name="Arakawa K."/>
        </authorList>
    </citation>
    <scope>NUCLEOTIDE SEQUENCE [LARGE SCALE GENOMIC DNA]</scope>
</reference>
<sequence length="135" mass="14941">MNSALVVFFGGLPRERTKKESSCNIPVICVAYRLPQPIEQEVSESLEERSFGESTADGCWNQFFGQPFEIVEAAEGKRETSPQNVSDKGVVKGGNPKEDSVSRDVCLCSKHVERSAAIVRQKDDGFLFTAPLWTL</sequence>
<proteinExistence type="predicted"/>
<gene>
    <name evidence="2" type="ORF">AVEN_154217_1</name>
</gene>
<dbReference type="Proteomes" id="UP000499080">
    <property type="component" value="Unassembled WGS sequence"/>
</dbReference>
<evidence type="ECO:0000256" key="1">
    <source>
        <dbReference type="SAM" id="MobiDB-lite"/>
    </source>
</evidence>